<dbReference type="Proteomes" id="UP001358586">
    <property type="component" value="Chromosome 1"/>
</dbReference>
<organism evidence="1 2">
    <name type="scientific">Gossypium arboreum</name>
    <name type="common">Tree cotton</name>
    <name type="synonym">Gossypium nanking</name>
    <dbReference type="NCBI Taxonomy" id="29729"/>
    <lineage>
        <taxon>Eukaryota</taxon>
        <taxon>Viridiplantae</taxon>
        <taxon>Streptophyta</taxon>
        <taxon>Embryophyta</taxon>
        <taxon>Tracheophyta</taxon>
        <taxon>Spermatophyta</taxon>
        <taxon>Magnoliopsida</taxon>
        <taxon>eudicotyledons</taxon>
        <taxon>Gunneridae</taxon>
        <taxon>Pentapetalae</taxon>
        <taxon>rosids</taxon>
        <taxon>malvids</taxon>
        <taxon>Malvales</taxon>
        <taxon>Malvaceae</taxon>
        <taxon>Malvoideae</taxon>
        <taxon>Gossypium</taxon>
    </lineage>
</organism>
<evidence type="ECO:0000313" key="2">
    <source>
        <dbReference type="Proteomes" id="UP001358586"/>
    </source>
</evidence>
<sequence>MRLMRKQVTLQSARYEQQQAFQQELLKQNEKLRKKNKIDALRIDVRALYLDSEDMDWLFFSNNLLVAEVVAVSLPSDFKVLKEMLEGRRDQRAHLI</sequence>
<name>A0ABR0R5L4_GOSAR</name>
<evidence type="ECO:0000313" key="1">
    <source>
        <dbReference type="EMBL" id="KAK5846469.1"/>
    </source>
</evidence>
<protein>
    <submittedName>
        <fullName evidence="1">Uncharacterized protein</fullName>
    </submittedName>
</protein>
<gene>
    <name evidence="1" type="ORF">PVK06_002759</name>
</gene>
<proteinExistence type="predicted"/>
<accession>A0ABR0R5L4</accession>
<reference evidence="1 2" key="1">
    <citation type="submission" date="2023-03" db="EMBL/GenBank/DDBJ databases">
        <title>WGS of Gossypium arboreum.</title>
        <authorList>
            <person name="Yu D."/>
        </authorList>
    </citation>
    <scope>NUCLEOTIDE SEQUENCE [LARGE SCALE GENOMIC DNA]</scope>
    <source>
        <tissue evidence="1">Leaf</tissue>
    </source>
</reference>
<comment type="caution">
    <text evidence="1">The sequence shown here is derived from an EMBL/GenBank/DDBJ whole genome shotgun (WGS) entry which is preliminary data.</text>
</comment>
<dbReference type="EMBL" id="JARKNE010000001">
    <property type="protein sequence ID" value="KAK5846469.1"/>
    <property type="molecule type" value="Genomic_DNA"/>
</dbReference>
<keyword evidence="2" id="KW-1185">Reference proteome</keyword>